<comment type="caution">
    <text evidence="7">The sequence shown here is derived from an EMBL/GenBank/DDBJ whole genome shotgun (WGS) entry which is preliminary data.</text>
</comment>
<accession>A0ABW1V4R4</accession>
<reference evidence="8" key="1">
    <citation type="journal article" date="2019" name="Int. J. Syst. Evol. Microbiol.">
        <title>The Global Catalogue of Microorganisms (GCM) 10K type strain sequencing project: providing services to taxonomists for standard genome sequencing and annotation.</title>
        <authorList>
            <consortium name="The Broad Institute Genomics Platform"/>
            <consortium name="The Broad Institute Genome Sequencing Center for Infectious Disease"/>
            <person name="Wu L."/>
            <person name="Ma J."/>
        </authorList>
    </citation>
    <scope>NUCLEOTIDE SEQUENCE [LARGE SCALE GENOMIC DNA]</scope>
    <source>
        <strain evidence="8">PCU 280</strain>
    </source>
</reference>
<evidence type="ECO:0000256" key="5">
    <source>
        <dbReference type="ARBA" id="ARBA00023244"/>
    </source>
</evidence>
<evidence type="ECO:0000259" key="6">
    <source>
        <dbReference type="Pfam" id="PF00590"/>
    </source>
</evidence>
<dbReference type="Proteomes" id="UP001596233">
    <property type="component" value="Unassembled WGS sequence"/>
</dbReference>
<dbReference type="CDD" id="cd11642">
    <property type="entry name" value="SUMT"/>
    <property type="match status" value="1"/>
</dbReference>
<dbReference type="InterPro" id="IPR003043">
    <property type="entry name" value="Uropor_MeTrfase_CS"/>
</dbReference>
<dbReference type="SUPFAM" id="SSF53790">
    <property type="entry name" value="Tetrapyrrole methylase"/>
    <property type="match status" value="1"/>
</dbReference>
<dbReference type="InterPro" id="IPR014777">
    <property type="entry name" value="4pyrrole_Mease_sub1"/>
</dbReference>
<dbReference type="NCBIfam" id="NF004790">
    <property type="entry name" value="PRK06136.1"/>
    <property type="match status" value="1"/>
</dbReference>
<sequence length="261" mass="27721">MKSSGSSGHVSIIGAGPGDPELLTVKAMRAIEAADVIMYDRLVNKEVLQYAKPDVELVYCGKAPSKHAMTQTDINAALVQYAFQGKRIVRLKGGDPFIFGRGGEEALELAAAGIAYTIIPGITSAIGAAAAAGIPMTHRHVATSFACVTGYRSPDNHKPVRWDLLAHSVDTLAIYMGVSQLASIQQELLQAGKAASTPIAFIEQGTLPEQRIIIGTLGGMNELANTSKLINPSLIIIGDVVRIREQLHAAILHAQELRHIG</sequence>
<name>A0ABW1V4R4_9BACL</name>
<dbReference type="PROSITE" id="PS00839">
    <property type="entry name" value="SUMT_1"/>
    <property type="match status" value="1"/>
</dbReference>
<keyword evidence="4" id="KW-0949">S-adenosyl-L-methionine</keyword>
<organism evidence="7 8">
    <name type="scientific">Paenibacillus septentrionalis</name>
    <dbReference type="NCBI Taxonomy" id="429342"/>
    <lineage>
        <taxon>Bacteria</taxon>
        <taxon>Bacillati</taxon>
        <taxon>Bacillota</taxon>
        <taxon>Bacilli</taxon>
        <taxon>Bacillales</taxon>
        <taxon>Paenibacillaceae</taxon>
        <taxon>Paenibacillus</taxon>
    </lineage>
</organism>
<dbReference type="NCBIfam" id="TIGR01469">
    <property type="entry name" value="cobA_cysG_Cterm"/>
    <property type="match status" value="1"/>
</dbReference>
<evidence type="ECO:0000256" key="2">
    <source>
        <dbReference type="ARBA" id="ARBA00022603"/>
    </source>
</evidence>
<keyword evidence="5" id="KW-0627">Porphyrin biosynthesis</keyword>
<gene>
    <name evidence="7" type="primary">cobA</name>
    <name evidence="7" type="ORF">ACFP56_12415</name>
</gene>
<dbReference type="RefSeq" id="WP_379235885.1">
    <property type="nucleotide sequence ID" value="NZ_JBHSTE010000004.1"/>
</dbReference>
<dbReference type="InterPro" id="IPR050161">
    <property type="entry name" value="Siro_Cobalamin_biosynth"/>
</dbReference>
<dbReference type="GO" id="GO:0032259">
    <property type="term" value="P:methylation"/>
    <property type="evidence" value="ECO:0007669"/>
    <property type="project" value="UniProtKB-KW"/>
</dbReference>
<dbReference type="PANTHER" id="PTHR45790">
    <property type="entry name" value="SIROHEME SYNTHASE-RELATED"/>
    <property type="match status" value="1"/>
</dbReference>
<keyword evidence="3 7" id="KW-0808">Transferase</keyword>
<keyword evidence="2 7" id="KW-0489">Methyltransferase</keyword>
<dbReference type="InterPro" id="IPR000878">
    <property type="entry name" value="4pyrrol_Mease"/>
</dbReference>
<dbReference type="Gene3D" id="3.40.1010.10">
    <property type="entry name" value="Cobalt-precorrin-4 Transmethylase, Domain 1"/>
    <property type="match status" value="1"/>
</dbReference>
<evidence type="ECO:0000313" key="8">
    <source>
        <dbReference type="Proteomes" id="UP001596233"/>
    </source>
</evidence>
<evidence type="ECO:0000313" key="7">
    <source>
        <dbReference type="EMBL" id="MFC6333424.1"/>
    </source>
</evidence>
<dbReference type="PANTHER" id="PTHR45790:SF3">
    <property type="entry name" value="S-ADENOSYL-L-METHIONINE-DEPENDENT UROPORPHYRINOGEN III METHYLTRANSFERASE, CHLOROPLASTIC"/>
    <property type="match status" value="1"/>
</dbReference>
<dbReference type="Pfam" id="PF00590">
    <property type="entry name" value="TP_methylase"/>
    <property type="match status" value="1"/>
</dbReference>
<feature type="domain" description="Tetrapyrrole methylase" evidence="6">
    <location>
        <begin position="10"/>
        <end position="218"/>
    </location>
</feature>
<evidence type="ECO:0000256" key="3">
    <source>
        <dbReference type="ARBA" id="ARBA00022679"/>
    </source>
</evidence>
<dbReference type="EC" id="2.1.1.107" evidence="1"/>
<evidence type="ECO:0000256" key="1">
    <source>
        <dbReference type="ARBA" id="ARBA00012162"/>
    </source>
</evidence>
<keyword evidence="8" id="KW-1185">Reference proteome</keyword>
<dbReference type="InterPro" id="IPR006366">
    <property type="entry name" value="CobA/CysG_C"/>
</dbReference>
<evidence type="ECO:0000256" key="4">
    <source>
        <dbReference type="ARBA" id="ARBA00022691"/>
    </source>
</evidence>
<dbReference type="Gene3D" id="3.30.950.10">
    <property type="entry name" value="Methyltransferase, Cobalt-precorrin-4 Transmethylase, Domain 2"/>
    <property type="match status" value="1"/>
</dbReference>
<dbReference type="InterPro" id="IPR035996">
    <property type="entry name" value="4pyrrol_Methylase_sf"/>
</dbReference>
<proteinExistence type="predicted"/>
<protein>
    <recommendedName>
        <fullName evidence="1">uroporphyrinogen-III C-methyltransferase</fullName>
        <ecNumber evidence="1">2.1.1.107</ecNumber>
    </recommendedName>
</protein>
<dbReference type="InterPro" id="IPR014776">
    <property type="entry name" value="4pyrrole_Mease_sub2"/>
</dbReference>
<dbReference type="GO" id="GO:0004851">
    <property type="term" value="F:uroporphyrin-III C-methyltransferase activity"/>
    <property type="evidence" value="ECO:0007669"/>
    <property type="project" value="UniProtKB-EC"/>
</dbReference>
<dbReference type="EMBL" id="JBHSTE010000004">
    <property type="protein sequence ID" value="MFC6333424.1"/>
    <property type="molecule type" value="Genomic_DNA"/>
</dbReference>